<protein>
    <recommendedName>
        <fullName evidence="2">Radical SAM domain protein</fullName>
    </recommendedName>
</protein>
<dbReference type="AlphaFoldDB" id="A0A3P3XJN4"/>
<evidence type="ECO:0000313" key="1">
    <source>
        <dbReference type="EMBL" id="SLM13943.1"/>
    </source>
</evidence>
<proteinExistence type="predicted"/>
<dbReference type="InterPro" id="IPR058240">
    <property type="entry name" value="rSAM_sf"/>
</dbReference>
<dbReference type="CDD" id="cd01335">
    <property type="entry name" value="Radical_SAM"/>
    <property type="match status" value="1"/>
</dbReference>
<evidence type="ECO:0008006" key="2">
    <source>
        <dbReference type="Google" id="ProtNLM"/>
    </source>
</evidence>
<organism evidence="1">
    <name type="scientific">uncultured spirochete</name>
    <dbReference type="NCBI Taxonomy" id="156406"/>
    <lineage>
        <taxon>Bacteria</taxon>
        <taxon>Pseudomonadati</taxon>
        <taxon>Spirochaetota</taxon>
        <taxon>Spirochaetia</taxon>
        <taxon>Spirochaetales</taxon>
        <taxon>environmental samples</taxon>
    </lineage>
</organism>
<dbReference type="InterPro" id="IPR013785">
    <property type="entry name" value="Aldolase_TIM"/>
</dbReference>
<reference evidence="1" key="1">
    <citation type="submission" date="2017-02" db="EMBL/GenBank/DDBJ databases">
        <authorList>
            <person name="Regsiter A."/>
            <person name="William W."/>
        </authorList>
    </citation>
    <scope>NUCLEOTIDE SEQUENCE</scope>
    <source>
        <strain evidence="1">Bib</strain>
    </source>
</reference>
<dbReference type="SUPFAM" id="SSF102114">
    <property type="entry name" value="Radical SAM enzymes"/>
    <property type="match status" value="1"/>
</dbReference>
<accession>A0A3P3XJN4</accession>
<dbReference type="Gene3D" id="3.20.20.70">
    <property type="entry name" value="Aldolase class I"/>
    <property type="match status" value="1"/>
</dbReference>
<sequence length="303" mass="33672">MTDTRHPGFLTPERHQRGEDAASIIYPVVSRRARGLSLGINLFPDSKHCTYNCPYCEVQPFSNPHARLSEGMIEAALREFFDKDWPAYAKSFALEDISISGNGEPTCSPFLEEALYAAAKVLSEQVSLDAKLFHVPIVLITNSTGFLSPQICELLHRFSQEARFEIWAKLDGGSSELHSILSRSNYAFDRIVGDIAHFAAITPVKIQTMICRDACSGRVLFDAERYCGALMSLIGQGARINAIQLYTTARPPAEPWIASIDDIEMAMLASIVRRCLPSEIRLECFGRSGELSIPNSGQEQWPK</sequence>
<name>A0A3P3XJN4_9SPIR</name>
<gene>
    <name evidence="1" type="ORF">SPIROBIBN47_30029</name>
</gene>
<dbReference type="EMBL" id="FWDM01000023">
    <property type="protein sequence ID" value="SLM13943.1"/>
    <property type="molecule type" value="Genomic_DNA"/>
</dbReference>